<protein>
    <recommendedName>
        <fullName evidence="1">Tetrapyrrole biosynthesis uroporphyrinogen III synthase domain-containing protein</fullName>
    </recommendedName>
</protein>
<dbReference type="GO" id="GO:0006780">
    <property type="term" value="P:uroporphyrinogen III biosynthetic process"/>
    <property type="evidence" value="ECO:0007669"/>
    <property type="project" value="InterPro"/>
</dbReference>
<dbReference type="PANTHER" id="PTHR12390">
    <property type="entry name" value="UROPORPHYRINOGEN III SYNTHASE"/>
    <property type="match status" value="1"/>
</dbReference>
<sequence length="265" mass="28575">MRKIIVFFRGVVDRNEPNEKDAYILEAESRGYAGISVGVLETAFTNIDKLAESLQSGSGSSGICVGGIVATSKRAVDAFSKVWNSVFESESFLSEVGDSSWMQLRKLGFALLRGGASCGNAQSLSECIRRDFPFVSPSSRKTRLLFLRGDKTLATLPKELENSACELVEIEVYVTRVCKPDMSFLNRHTPLPEILWAALFSPSGAEVVLSALADLEFPGVARIACIGKTTAAFVNRKNSNVDAIAEAPTAVELVAAISKADDELV</sequence>
<comment type="caution">
    <text evidence="2">The sequence shown here is derived from an EMBL/GenBank/DDBJ whole genome shotgun (WGS) entry which is preliminary data.</text>
</comment>
<accession>A0AAD5X7H0</accession>
<dbReference type="PANTHER" id="PTHR12390:SF0">
    <property type="entry name" value="UROPORPHYRINOGEN-III SYNTHASE"/>
    <property type="match status" value="1"/>
</dbReference>
<organism evidence="2 3">
    <name type="scientific">Physocladia obscura</name>
    <dbReference type="NCBI Taxonomy" id="109957"/>
    <lineage>
        <taxon>Eukaryota</taxon>
        <taxon>Fungi</taxon>
        <taxon>Fungi incertae sedis</taxon>
        <taxon>Chytridiomycota</taxon>
        <taxon>Chytridiomycota incertae sedis</taxon>
        <taxon>Chytridiomycetes</taxon>
        <taxon>Chytridiales</taxon>
        <taxon>Chytriomycetaceae</taxon>
        <taxon>Physocladia</taxon>
    </lineage>
</organism>
<dbReference type="EMBL" id="JADGJH010003017">
    <property type="protein sequence ID" value="KAJ3093631.1"/>
    <property type="molecule type" value="Genomic_DNA"/>
</dbReference>
<dbReference type="InterPro" id="IPR039793">
    <property type="entry name" value="UROS/Hem4"/>
</dbReference>
<dbReference type="GO" id="GO:0004852">
    <property type="term" value="F:uroporphyrinogen-III synthase activity"/>
    <property type="evidence" value="ECO:0007669"/>
    <property type="project" value="InterPro"/>
</dbReference>
<dbReference type="Proteomes" id="UP001211907">
    <property type="component" value="Unassembled WGS sequence"/>
</dbReference>
<dbReference type="Gene3D" id="3.40.50.10090">
    <property type="match status" value="2"/>
</dbReference>
<dbReference type="InterPro" id="IPR036108">
    <property type="entry name" value="4pyrrol_syn_uPrphyn_synt_sf"/>
</dbReference>
<evidence type="ECO:0000259" key="1">
    <source>
        <dbReference type="Pfam" id="PF02602"/>
    </source>
</evidence>
<dbReference type="SUPFAM" id="SSF69618">
    <property type="entry name" value="HemD-like"/>
    <property type="match status" value="1"/>
</dbReference>
<dbReference type="InterPro" id="IPR003754">
    <property type="entry name" value="4pyrrol_synth_uPrphyn_synth"/>
</dbReference>
<dbReference type="GO" id="GO:0005829">
    <property type="term" value="C:cytosol"/>
    <property type="evidence" value="ECO:0007669"/>
    <property type="project" value="TreeGrafter"/>
</dbReference>
<dbReference type="Pfam" id="PF02602">
    <property type="entry name" value="HEM4"/>
    <property type="match status" value="1"/>
</dbReference>
<evidence type="ECO:0000313" key="3">
    <source>
        <dbReference type="Proteomes" id="UP001211907"/>
    </source>
</evidence>
<feature type="domain" description="Tetrapyrrole biosynthesis uroporphyrinogen III synthase" evidence="1">
    <location>
        <begin position="26"/>
        <end position="254"/>
    </location>
</feature>
<evidence type="ECO:0000313" key="2">
    <source>
        <dbReference type="EMBL" id="KAJ3093631.1"/>
    </source>
</evidence>
<gene>
    <name evidence="2" type="ORF">HK100_006515</name>
</gene>
<reference evidence="2" key="1">
    <citation type="submission" date="2020-05" db="EMBL/GenBank/DDBJ databases">
        <title>Phylogenomic resolution of chytrid fungi.</title>
        <authorList>
            <person name="Stajich J.E."/>
            <person name="Amses K."/>
            <person name="Simmons R."/>
            <person name="Seto K."/>
            <person name="Myers J."/>
            <person name="Bonds A."/>
            <person name="Quandt C.A."/>
            <person name="Barry K."/>
            <person name="Liu P."/>
            <person name="Grigoriev I."/>
            <person name="Longcore J.E."/>
            <person name="James T.Y."/>
        </authorList>
    </citation>
    <scope>NUCLEOTIDE SEQUENCE</scope>
    <source>
        <strain evidence="2">JEL0513</strain>
    </source>
</reference>
<dbReference type="AlphaFoldDB" id="A0AAD5X7H0"/>
<keyword evidence="3" id="KW-1185">Reference proteome</keyword>
<proteinExistence type="predicted"/>
<dbReference type="CDD" id="cd06578">
    <property type="entry name" value="HemD"/>
    <property type="match status" value="1"/>
</dbReference>
<name>A0AAD5X7H0_9FUNG</name>